<name>A0AAN8UYD6_9MAGN</name>
<organism evidence="2 3">
    <name type="scientific">Dillenia turbinata</name>
    <dbReference type="NCBI Taxonomy" id="194707"/>
    <lineage>
        <taxon>Eukaryota</taxon>
        <taxon>Viridiplantae</taxon>
        <taxon>Streptophyta</taxon>
        <taxon>Embryophyta</taxon>
        <taxon>Tracheophyta</taxon>
        <taxon>Spermatophyta</taxon>
        <taxon>Magnoliopsida</taxon>
        <taxon>eudicotyledons</taxon>
        <taxon>Gunneridae</taxon>
        <taxon>Pentapetalae</taxon>
        <taxon>Dilleniales</taxon>
        <taxon>Dilleniaceae</taxon>
        <taxon>Dillenia</taxon>
    </lineage>
</organism>
<dbReference type="SMART" id="SM00743">
    <property type="entry name" value="Agenet"/>
    <property type="match status" value="2"/>
</dbReference>
<evidence type="ECO:0000313" key="3">
    <source>
        <dbReference type="Proteomes" id="UP001370490"/>
    </source>
</evidence>
<gene>
    <name evidence="2" type="ORF">RJ641_018433</name>
</gene>
<evidence type="ECO:0000259" key="1">
    <source>
        <dbReference type="SMART" id="SM00743"/>
    </source>
</evidence>
<dbReference type="PANTHER" id="PTHR31917">
    <property type="entry name" value="AGENET DOMAIN-CONTAINING PROTEIN-RELATED"/>
    <property type="match status" value="1"/>
</dbReference>
<evidence type="ECO:0000313" key="2">
    <source>
        <dbReference type="EMBL" id="KAK6917682.1"/>
    </source>
</evidence>
<feature type="domain" description="Agenet" evidence="1">
    <location>
        <begin position="74"/>
        <end position="131"/>
    </location>
</feature>
<reference evidence="2 3" key="1">
    <citation type="submission" date="2023-12" db="EMBL/GenBank/DDBJ databases">
        <title>A high-quality genome assembly for Dillenia turbinata (Dilleniales).</title>
        <authorList>
            <person name="Chanderbali A."/>
        </authorList>
    </citation>
    <scope>NUCLEOTIDE SEQUENCE [LARGE SCALE GENOMIC DNA]</scope>
    <source>
        <strain evidence="2">LSX21</strain>
        <tissue evidence="2">Leaf</tissue>
    </source>
</reference>
<protein>
    <submittedName>
        <fullName evidence="2">Agenet-like domain</fullName>
    </submittedName>
</protein>
<keyword evidence="3" id="KW-1185">Reference proteome</keyword>
<dbReference type="InterPro" id="IPR008395">
    <property type="entry name" value="Agenet-like_dom"/>
</dbReference>
<dbReference type="InterPro" id="IPR014002">
    <property type="entry name" value="Agenet_dom_plant"/>
</dbReference>
<proteinExistence type="predicted"/>
<dbReference type="AlphaFoldDB" id="A0AAN8UYD6"/>
<dbReference type="EMBL" id="JBAMMX010000023">
    <property type="protein sequence ID" value="KAK6917682.1"/>
    <property type="molecule type" value="Genomic_DNA"/>
</dbReference>
<dbReference type="Proteomes" id="UP001370490">
    <property type="component" value="Unassembled WGS sequence"/>
</dbReference>
<dbReference type="Pfam" id="PF05641">
    <property type="entry name" value="Agenet"/>
    <property type="match status" value="2"/>
</dbReference>
<comment type="caution">
    <text evidence="2">The sequence shown here is derived from an EMBL/GenBank/DDBJ whole genome shotgun (WGS) entry which is preliminary data.</text>
</comment>
<sequence length="202" mass="23155">MAFQGGQRVEVRVRTQNLSTLYYTAKIITVFSRNDYIVLYETRWKPYNSQQSLLDIVNEADIRPCPPTPEVIPIIYQNGDRVDVYYDGAWRIGTVISRVEPQYKYNVRLENSGFGLLSSFYRIRIHQEWINGSWITPAAPTLAMAGLLYPRQCHGGGSSWHVTLAPPQIHGLLLRVKGDDFKAQHFIYASVSGREVRLHHTC</sequence>
<dbReference type="PANTHER" id="PTHR31917:SF65">
    <property type="entry name" value="BINDING PROTEIN, PUTATIVE-RELATED"/>
    <property type="match status" value="1"/>
</dbReference>
<accession>A0AAN8UYD6</accession>
<feature type="domain" description="Agenet" evidence="1">
    <location>
        <begin position="1"/>
        <end position="70"/>
    </location>
</feature>